<dbReference type="GO" id="GO:0016020">
    <property type="term" value="C:membrane"/>
    <property type="evidence" value="ECO:0007669"/>
    <property type="project" value="UniProtKB-SubCell"/>
</dbReference>
<keyword evidence="4 6" id="KW-0472">Membrane</keyword>
<evidence type="ECO:0000256" key="6">
    <source>
        <dbReference type="SAM" id="Phobius"/>
    </source>
</evidence>
<feature type="compositionally biased region" description="Basic and acidic residues" evidence="5">
    <location>
        <begin position="29"/>
        <end position="40"/>
    </location>
</feature>
<accession>A0A3A2ZJ61</accession>
<dbReference type="InterPro" id="IPR020846">
    <property type="entry name" value="MFS_dom"/>
</dbReference>
<dbReference type="OrthoDB" id="2130629at2759"/>
<sequence>MHLNVANDTSSHSIGLVPVQTGPSSVRGPGERDLKNDNRFSQETNPIEDVDGDISKGLKTIVVCCITYSTGITTFLAGVVTMALPVINADLRLPSNLQLWPVTIYSLTCGCTLLICGSIADVVGNRQTYLVACFLQCVFTVACGFAKTGTQMIVFRAFSGVAASFSLPSSVSLINEVFPPGQSRNIAFASMGGAQPIGFGIGLVLGGIITGSIGWKWGFFVAAISNAVMLVISAWYLPKNAQQSVKVWHRIAADIDWIGVILASVSLALLSYIIAAITGSPLSIKLPQNITLLILSFALMLAFVLWVGRQERLGRPALIPNTLWKHKAFSCICVNDFCIWAAFNAFEQYQNFFFQEVQDISPLGAALTLPTGADLWRAN</sequence>
<feature type="compositionally biased region" description="Polar residues" evidence="5">
    <location>
        <begin position="1"/>
        <end position="13"/>
    </location>
</feature>
<dbReference type="EMBL" id="MVGC01000160">
    <property type="protein sequence ID" value="RJE22590.1"/>
    <property type="molecule type" value="Genomic_DNA"/>
</dbReference>
<gene>
    <name evidence="8" type="ORF">PHISCL_05058</name>
</gene>
<dbReference type="Proteomes" id="UP000266188">
    <property type="component" value="Unassembled WGS sequence"/>
</dbReference>
<evidence type="ECO:0000313" key="9">
    <source>
        <dbReference type="Proteomes" id="UP000266188"/>
    </source>
</evidence>
<keyword evidence="9" id="KW-1185">Reference proteome</keyword>
<comment type="subcellular location">
    <subcellularLocation>
        <location evidence="1">Membrane</location>
        <topology evidence="1">Multi-pass membrane protein</topology>
    </subcellularLocation>
</comment>
<name>A0A3A2ZJ61_9EURO</name>
<feature type="transmembrane region" description="Helical" evidence="6">
    <location>
        <begin position="153"/>
        <end position="174"/>
    </location>
</feature>
<dbReference type="PANTHER" id="PTHR42718:SF10">
    <property type="entry name" value="TRANSPORTER, PUTATIVE (AFU_ORTHOLOGUE AFUA_8G06760)-RELATED"/>
    <property type="match status" value="1"/>
</dbReference>
<evidence type="ECO:0000256" key="2">
    <source>
        <dbReference type="ARBA" id="ARBA00022692"/>
    </source>
</evidence>
<feature type="domain" description="Major facilitator superfamily (MFS) profile" evidence="7">
    <location>
        <begin position="62"/>
        <end position="379"/>
    </location>
</feature>
<reference evidence="9" key="1">
    <citation type="submission" date="2017-02" db="EMBL/GenBank/DDBJ databases">
        <authorList>
            <person name="Tafer H."/>
            <person name="Lopandic K."/>
        </authorList>
    </citation>
    <scope>NUCLEOTIDE SEQUENCE [LARGE SCALE GENOMIC DNA]</scope>
    <source>
        <strain evidence="9">CBS 366.77</strain>
    </source>
</reference>
<keyword evidence="2 6" id="KW-0812">Transmembrane</keyword>
<feature type="transmembrane region" description="Helical" evidence="6">
    <location>
        <begin position="215"/>
        <end position="237"/>
    </location>
</feature>
<evidence type="ECO:0000256" key="4">
    <source>
        <dbReference type="ARBA" id="ARBA00023136"/>
    </source>
</evidence>
<feature type="transmembrane region" description="Helical" evidence="6">
    <location>
        <begin position="186"/>
        <end position="209"/>
    </location>
</feature>
<organism evidence="8 9">
    <name type="scientific">Aspergillus sclerotialis</name>
    <dbReference type="NCBI Taxonomy" id="2070753"/>
    <lineage>
        <taxon>Eukaryota</taxon>
        <taxon>Fungi</taxon>
        <taxon>Dikarya</taxon>
        <taxon>Ascomycota</taxon>
        <taxon>Pezizomycotina</taxon>
        <taxon>Eurotiomycetes</taxon>
        <taxon>Eurotiomycetidae</taxon>
        <taxon>Eurotiales</taxon>
        <taxon>Aspergillaceae</taxon>
        <taxon>Aspergillus</taxon>
        <taxon>Aspergillus subgen. Polypaecilum</taxon>
    </lineage>
</organism>
<dbReference type="GO" id="GO:0022857">
    <property type="term" value="F:transmembrane transporter activity"/>
    <property type="evidence" value="ECO:0007669"/>
    <property type="project" value="InterPro"/>
</dbReference>
<dbReference type="AlphaFoldDB" id="A0A3A2ZJ61"/>
<evidence type="ECO:0000313" key="8">
    <source>
        <dbReference type="EMBL" id="RJE22590.1"/>
    </source>
</evidence>
<dbReference type="STRING" id="2070753.A0A3A2ZJ61"/>
<dbReference type="InterPro" id="IPR036259">
    <property type="entry name" value="MFS_trans_sf"/>
</dbReference>
<evidence type="ECO:0000256" key="1">
    <source>
        <dbReference type="ARBA" id="ARBA00004141"/>
    </source>
</evidence>
<dbReference type="Pfam" id="PF07690">
    <property type="entry name" value="MFS_1"/>
    <property type="match status" value="1"/>
</dbReference>
<dbReference type="SUPFAM" id="SSF103473">
    <property type="entry name" value="MFS general substrate transporter"/>
    <property type="match status" value="1"/>
</dbReference>
<dbReference type="PANTHER" id="PTHR42718">
    <property type="entry name" value="MAJOR FACILITATOR SUPERFAMILY MULTIDRUG TRANSPORTER MFSC"/>
    <property type="match status" value="1"/>
</dbReference>
<evidence type="ECO:0000256" key="3">
    <source>
        <dbReference type="ARBA" id="ARBA00022989"/>
    </source>
</evidence>
<dbReference type="Gene3D" id="1.20.1250.20">
    <property type="entry name" value="MFS general substrate transporter like domains"/>
    <property type="match status" value="1"/>
</dbReference>
<feature type="region of interest" description="Disordered" evidence="5">
    <location>
        <begin position="1"/>
        <end position="46"/>
    </location>
</feature>
<dbReference type="InterPro" id="IPR011701">
    <property type="entry name" value="MFS"/>
</dbReference>
<feature type="transmembrane region" description="Helical" evidence="6">
    <location>
        <begin position="290"/>
        <end position="308"/>
    </location>
</feature>
<feature type="transmembrane region" description="Helical" evidence="6">
    <location>
        <begin position="257"/>
        <end position="278"/>
    </location>
</feature>
<dbReference type="PROSITE" id="PS50850">
    <property type="entry name" value="MFS"/>
    <property type="match status" value="1"/>
</dbReference>
<proteinExistence type="predicted"/>
<evidence type="ECO:0000259" key="7">
    <source>
        <dbReference type="PROSITE" id="PS50850"/>
    </source>
</evidence>
<feature type="transmembrane region" description="Helical" evidence="6">
    <location>
        <begin position="129"/>
        <end position="147"/>
    </location>
</feature>
<feature type="transmembrane region" description="Helical" evidence="6">
    <location>
        <begin position="99"/>
        <end position="117"/>
    </location>
</feature>
<protein>
    <submittedName>
        <fullName evidence="8">Major Facilitator Superfamily</fullName>
    </submittedName>
</protein>
<keyword evidence="3 6" id="KW-1133">Transmembrane helix</keyword>
<feature type="transmembrane region" description="Helical" evidence="6">
    <location>
        <begin position="61"/>
        <end position="87"/>
    </location>
</feature>
<evidence type="ECO:0000256" key="5">
    <source>
        <dbReference type="SAM" id="MobiDB-lite"/>
    </source>
</evidence>
<comment type="caution">
    <text evidence="8">The sequence shown here is derived from an EMBL/GenBank/DDBJ whole genome shotgun (WGS) entry which is preliminary data.</text>
</comment>